<protein>
    <submittedName>
        <fullName evidence="2">Uncharacterized protein</fullName>
    </submittedName>
</protein>
<dbReference type="EMBL" id="CP096040">
    <property type="protein sequence ID" value="USQ94608.1"/>
    <property type="molecule type" value="Genomic_DNA"/>
</dbReference>
<feature type="region of interest" description="Disordered" evidence="1">
    <location>
        <begin position="145"/>
        <end position="165"/>
    </location>
</feature>
<accession>A0ABY4ZPE1</accession>
<reference evidence="2 3" key="1">
    <citation type="submission" date="2022-04" db="EMBL/GenBank/DDBJ databases">
        <title>Genome sequence of soybean root-associated Caulobacter segnis RL271.</title>
        <authorList>
            <person name="Longley R."/>
            <person name="Bonito G."/>
            <person name="Trigodet F."/>
            <person name="Crosson S."/>
            <person name="Fiebig A."/>
        </authorList>
    </citation>
    <scope>NUCLEOTIDE SEQUENCE [LARGE SCALE GENOMIC DNA]</scope>
    <source>
        <strain evidence="2 3">RL271</strain>
    </source>
</reference>
<name>A0ABY4ZPE1_9CAUL</name>
<sequence>MRPDHFPDPFADAQLDHCGPVGLAEGERILLWMLRQWVTARVLGEEPGARLSNKAGSLVSPRVAAAFILMMTSIERQVRRPLCVSAPYCTGYADDEQRLITACGVCPASPEIAGRLIEGLVVTPETVTVMARFLNTALAHDGKALPMRFDEPEPPVQSARRPTFH</sequence>
<proteinExistence type="predicted"/>
<keyword evidence="3" id="KW-1185">Reference proteome</keyword>
<gene>
    <name evidence="2" type="ORF">MZV50_18770</name>
</gene>
<evidence type="ECO:0000313" key="2">
    <source>
        <dbReference type="EMBL" id="USQ94608.1"/>
    </source>
</evidence>
<evidence type="ECO:0000313" key="3">
    <source>
        <dbReference type="Proteomes" id="UP001057520"/>
    </source>
</evidence>
<evidence type="ECO:0000256" key="1">
    <source>
        <dbReference type="SAM" id="MobiDB-lite"/>
    </source>
</evidence>
<organism evidence="2 3">
    <name type="scientific">Caulobacter segnis</name>
    <dbReference type="NCBI Taxonomy" id="88688"/>
    <lineage>
        <taxon>Bacteria</taxon>
        <taxon>Pseudomonadati</taxon>
        <taxon>Pseudomonadota</taxon>
        <taxon>Alphaproteobacteria</taxon>
        <taxon>Caulobacterales</taxon>
        <taxon>Caulobacteraceae</taxon>
        <taxon>Caulobacter</taxon>
    </lineage>
</organism>
<dbReference type="Proteomes" id="UP001057520">
    <property type="component" value="Chromosome"/>
</dbReference>